<dbReference type="Proteomes" id="UP000292685">
    <property type="component" value="Unassembled WGS sequence"/>
</dbReference>
<dbReference type="OrthoDB" id="9777306at2"/>
<feature type="domain" description="Sulfatase N-terminal" evidence="4">
    <location>
        <begin position="10"/>
        <end position="110"/>
    </location>
</feature>
<dbReference type="PANTHER" id="PTHR45953:SF1">
    <property type="entry name" value="IDURONATE 2-SULFATASE"/>
    <property type="match status" value="1"/>
</dbReference>
<evidence type="ECO:0000259" key="4">
    <source>
        <dbReference type="Pfam" id="PF00884"/>
    </source>
</evidence>
<proteinExistence type="inferred from homology"/>
<gene>
    <name evidence="5" type="ORF">EV380_2308</name>
</gene>
<evidence type="ECO:0000313" key="6">
    <source>
        <dbReference type="Proteomes" id="UP000292685"/>
    </source>
</evidence>
<evidence type="ECO:0000256" key="1">
    <source>
        <dbReference type="ARBA" id="ARBA00008779"/>
    </source>
</evidence>
<sequence>MSRPDGAERPNILLVVADQLRADHLGFGGDDTVNTPNLDALAERGTVFDEAHVASPTCMPNRASLLAGRWPSAHGTRCNGIPLDPDTSTFVRQLAESGYTTAAVGKMHHQNMGWEFEPDQIEQIRETSPLLADEAAPDAVVRERTPGWDRHEDRARHDAEYLPLPDDYYGYGEVDLVIGHGDSPGGHWRHWARERGVDPALGGPAASTRCSDAWEQVYTSAIPASAHPTEYVGERAEARVRAAAEDEDPFFLFVSFPDPHHPFAPPAEYADRHRPEDVRMPVGFDQDHARSPEHIRRMAARRGTPDPDPTMTFAVDEQQYREALAAQYGLIEFIDDQIGRLLRALEETGQAENTLIVFTADHGDLFGDHGLMLKHFVHYRAVTRVPLVVAGPGVAAGRAAELVSTADLAPTFIELSGARAFRGIQGRSLAPLLGRDDDGAAAVHPWREALLVEEEQPFSPEGLPAPITIRTVLTPRGRMTRYFGSLEVEVYDHGADPDELVNVAADPEAAGLRSHLEGAMLEVMASVAETGIAPTASA</sequence>
<dbReference type="Pfam" id="PF00884">
    <property type="entry name" value="Sulfatase"/>
    <property type="match status" value="2"/>
</dbReference>
<feature type="domain" description="Sulfatase N-terminal" evidence="4">
    <location>
        <begin position="228"/>
        <end position="417"/>
    </location>
</feature>
<keyword evidence="3" id="KW-0378">Hydrolase</keyword>
<reference evidence="5 6" key="1">
    <citation type="submission" date="2019-02" db="EMBL/GenBank/DDBJ databases">
        <title>Sequencing the genomes of 1000 actinobacteria strains.</title>
        <authorList>
            <person name="Klenk H.-P."/>
        </authorList>
    </citation>
    <scope>NUCLEOTIDE SEQUENCE [LARGE SCALE GENOMIC DNA]</scope>
    <source>
        <strain evidence="5 6">DSM 17364</strain>
    </source>
</reference>
<dbReference type="GO" id="GO:0046872">
    <property type="term" value="F:metal ion binding"/>
    <property type="evidence" value="ECO:0007669"/>
    <property type="project" value="UniProtKB-KW"/>
</dbReference>
<comment type="similarity">
    <text evidence="1">Belongs to the sulfatase family.</text>
</comment>
<dbReference type="SUPFAM" id="SSF53649">
    <property type="entry name" value="Alkaline phosphatase-like"/>
    <property type="match status" value="1"/>
</dbReference>
<dbReference type="GO" id="GO:0005737">
    <property type="term" value="C:cytoplasm"/>
    <property type="evidence" value="ECO:0007669"/>
    <property type="project" value="TreeGrafter"/>
</dbReference>
<dbReference type="InterPro" id="IPR000917">
    <property type="entry name" value="Sulfatase_N"/>
</dbReference>
<name>A0A4V2GA37_9MICC</name>
<comment type="caution">
    <text evidence="5">The sequence shown here is derived from an EMBL/GenBank/DDBJ whole genome shotgun (WGS) entry which is preliminary data.</text>
</comment>
<dbReference type="GO" id="GO:0008484">
    <property type="term" value="F:sulfuric ester hydrolase activity"/>
    <property type="evidence" value="ECO:0007669"/>
    <property type="project" value="TreeGrafter"/>
</dbReference>
<dbReference type="AlphaFoldDB" id="A0A4V2GA37"/>
<evidence type="ECO:0000256" key="2">
    <source>
        <dbReference type="ARBA" id="ARBA00022723"/>
    </source>
</evidence>
<dbReference type="Gene3D" id="3.40.720.10">
    <property type="entry name" value="Alkaline Phosphatase, subunit A"/>
    <property type="match status" value="1"/>
</dbReference>
<protein>
    <submittedName>
        <fullName evidence="5">Arylsulfatase A-like enzyme</fullName>
    </submittedName>
</protein>
<organism evidence="5 6">
    <name type="scientific">Zhihengliuella halotolerans</name>
    <dbReference type="NCBI Taxonomy" id="370736"/>
    <lineage>
        <taxon>Bacteria</taxon>
        <taxon>Bacillati</taxon>
        <taxon>Actinomycetota</taxon>
        <taxon>Actinomycetes</taxon>
        <taxon>Micrococcales</taxon>
        <taxon>Micrococcaceae</taxon>
        <taxon>Zhihengliuella</taxon>
    </lineage>
</organism>
<dbReference type="PANTHER" id="PTHR45953">
    <property type="entry name" value="IDURONATE 2-SULFATASE"/>
    <property type="match status" value="1"/>
</dbReference>
<dbReference type="InterPro" id="IPR024607">
    <property type="entry name" value="Sulfatase_CS"/>
</dbReference>
<dbReference type="RefSeq" id="WP_130451243.1">
    <property type="nucleotide sequence ID" value="NZ_SHLA01000001.1"/>
</dbReference>
<dbReference type="InterPro" id="IPR017850">
    <property type="entry name" value="Alkaline_phosphatase_core_sf"/>
</dbReference>
<evidence type="ECO:0000313" key="5">
    <source>
        <dbReference type="EMBL" id="RZU62706.1"/>
    </source>
</evidence>
<dbReference type="EMBL" id="SHLA01000001">
    <property type="protein sequence ID" value="RZU62706.1"/>
    <property type="molecule type" value="Genomic_DNA"/>
</dbReference>
<accession>A0A4V2GA37</accession>
<evidence type="ECO:0000256" key="3">
    <source>
        <dbReference type="ARBA" id="ARBA00022801"/>
    </source>
</evidence>
<keyword evidence="2" id="KW-0479">Metal-binding</keyword>
<dbReference type="PROSITE" id="PS00149">
    <property type="entry name" value="SULFATASE_2"/>
    <property type="match status" value="1"/>
</dbReference>
<keyword evidence="6" id="KW-1185">Reference proteome</keyword>